<reference evidence="1 2" key="1">
    <citation type="submission" date="2016-02" db="EMBL/GenBank/DDBJ databases">
        <title>Genome analysis of coral dinoflagellate symbionts highlights evolutionary adaptations to a symbiotic lifestyle.</title>
        <authorList>
            <person name="Aranda M."/>
            <person name="Li Y."/>
            <person name="Liew Y.J."/>
            <person name="Baumgarten S."/>
            <person name="Simakov O."/>
            <person name="Wilson M."/>
            <person name="Piel J."/>
            <person name="Ashoor H."/>
            <person name="Bougouffa S."/>
            <person name="Bajic V.B."/>
            <person name="Ryu T."/>
            <person name="Ravasi T."/>
            <person name="Bayer T."/>
            <person name="Micklem G."/>
            <person name="Kim H."/>
            <person name="Bhak J."/>
            <person name="Lajeunesse T.C."/>
            <person name="Voolstra C.R."/>
        </authorList>
    </citation>
    <scope>NUCLEOTIDE SEQUENCE [LARGE SCALE GENOMIC DNA]</scope>
    <source>
        <strain evidence="1 2">CCMP2467</strain>
    </source>
</reference>
<dbReference type="OrthoDB" id="434097at2759"/>
<evidence type="ECO:0000313" key="1">
    <source>
        <dbReference type="EMBL" id="OLQ12112.1"/>
    </source>
</evidence>
<dbReference type="EMBL" id="LSRX01000048">
    <property type="protein sequence ID" value="OLQ12112.1"/>
    <property type="molecule type" value="Genomic_DNA"/>
</dbReference>
<name>A0A1Q9EXK8_SYMMI</name>
<dbReference type="SUPFAM" id="SSF81822">
    <property type="entry name" value="RuBisCo LSMT C-terminal, substrate-binding domain"/>
    <property type="match status" value="1"/>
</dbReference>
<dbReference type="InterPro" id="IPR036464">
    <property type="entry name" value="Rubisco_LSMT_subst-bd_sf"/>
</dbReference>
<dbReference type="Gene3D" id="3.90.1420.10">
    <property type="entry name" value="Rubisco LSMT, substrate-binding domain"/>
    <property type="match status" value="1"/>
</dbReference>
<organism evidence="1 2">
    <name type="scientific">Symbiodinium microadriaticum</name>
    <name type="common">Dinoflagellate</name>
    <name type="synonym">Zooxanthella microadriatica</name>
    <dbReference type="NCBI Taxonomy" id="2951"/>
    <lineage>
        <taxon>Eukaryota</taxon>
        <taxon>Sar</taxon>
        <taxon>Alveolata</taxon>
        <taxon>Dinophyceae</taxon>
        <taxon>Suessiales</taxon>
        <taxon>Symbiodiniaceae</taxon>
        <taxon>Symbiodinium</taxon>
    </lineage>
</organism>
<gene>
    <name evidence="1" type="ORF">AK812_SmicGene4005</name>
</gene>
<accession>A0A1Q9EXK8</accession>
<sequence>MAGWSKECLATMLSRQGVRREILDCIYLYEGDLQHLSMTSATIQSHCSACELQHIRERRICHLDLTLPVVDASACPRNADVLEVAISPGLAGRSEVLRNFLPRCTCLRHIHLRLMPDPGWHLVQWAQGAPEAVTEAERHERVSGNDSDALVLAKLSRCRARASPLHHFNQSLKAILESLKDNLWCPNLSGVSMIAVLPSDHFSVDRVELCTWKNEPTTNKRGLVHDFVTRICFRNEDSFSSEDQWRELPCLSGYLLVGTPSLNFFQHGTTSPENDVLGSERVLPCFYGSGCDEDSFAMRSRFEVAFCTHYASFSLYGQPMLMRGDVTVQVPGIFPGFACVVGKDMAARFIRQNPEYGEDMVWETLCLFYEESGLDMQFVRDEAAEFADSSSEECVSADGETGVGRGIHHPHFQLPRTGTSDAEAAAAVAGSSLAGLEPRQPGVAAQTWQELAAVATECPDITWLGRVVLRGGWAVRPKHRFYNDFPAIHQGQTTDLRLQGHRARFGEKCMKYGSIDLCVRTLSLWPNGEPVGQDVLDLFHEICCVGSFNHYWPKVRFFLNGQNFATWVQPHAMATRQEVANTLLVRMISLDTRSPDVAQAVRRCREDLQAEPTVQGGLIPGRNVPTAWNTLFGRFVHRGREALQAYDLMLRHGAQISVQARGGKEQAETLRRHWERAGGSGDWTAFVQQCEDMTAFTETQDEFLQLLPPPPERPTEAALHVRLMAKTLSDQLERVLAFLRLDELSRSLGADDLNSDRLAASDRDANARRRALTKLRALLQQLHGRFARSEAEDAAELAAGCADPRRARALEVLLGEKRLFRLALQLIDEKTDTVDAWFLAPRAPPPPASVQGSWGQGAFSQGPWLPLRWRAGGAGPFLDGIALGGIQR</sequence>
<dbReference type="Proteomes" id="UP000186817">
    <property type="component" value="Unassembled WGS sequence"/>
</dbReference>
<protein>
    <submittedName>
        <fullName evidence="1">Uncharacterized protein</fullName>
    </submittedName>
</protein>
<comment type="caution">
    <text evidence="1">The sequence shown here is derived from an EMBL/GenBank/DDBJ whole genome shotgun (WGS) entry which is preliminary data.</text>
</comment>
<dbReference type="AlphaFoldDB" id="A0A1Q9EXK8"/>
<proteinExistence type="predicted"/>
<keyword evidence="2" id="KW-1185">Reference proteome</keyword>
<evidence type="ECO:0000313" key="2">
    <source>
        <dbReference type="Proteomes" id="UP000186817"/>
    </source>
</evidence>